<protein>
    <recommendedName>
        <fullName evidence="1">LYC1 C-terminal domain-containing protein</fullName>
    </recommendedName>
</protein>
<dbReference type="InterPro" id="IPR055100">
    <property type="entry name" value="GNAT_LYC1-like"/>
</dbReference>
<gene>
    <name evidence="2" type="ORF">BABINDRAFT_162836</name>
</gene>
<evidence type="ECO:0000313" key="3">
    <source>
        <dbReference type="Proteomes" id="UP000094336"/>
    </source>
</evidence>
<keyword evidence="3" id="KW-1185">Reference proteome</keyword>
<feature type="domain" description="LYC1 C-terminal" evidence="1">
    <location>
        <begin position="199"/>
        <end position="394"/>
    </location>
</feature>
<dbReference type="STRING" id="984486.A0A1E3QL26"/>
<dbReference type="SUPFAM" id="SSF55729">
    <property type="entry name" value="Acyl-CoA N-acyltransferases (Nat)"/>
    <property type="match status" value="1"/>
</dbReference>
<dbReference type="GeneID" id="30147421"/>
<name>A0A1E3QL26_9ASCO</name>
<dbReference type="RefSeq" id="XP_018983492.1">
    <property type="nucleotide sequence ID" value="XM_019129568.1"/>
</dbReference>
<reference evidence="3" key="1">
    <citation type="submission" date="2016-05" db="EMBL/GenBank/DDBJ databases">
        <title>Comparative genomics of biotechnologically important yeasts.</title>
        <authorList>
            <consortium name="DOE Joint Genome Institute"/>
            <person name="Riley R."/>
            <person name="Haridas S."/>
            <person name="Wolfe K.H."/>
            <person name="Lopes M.R."/>
            <person name="Hittinger C.T."/>
            <person name="Goker M."/>
            <person name="Salamov A."/>
            <person name="Wisecaver J."/>
            <person name="Long T.M."/>
            <person name="Aerts A.L."/>
            <person name="Barry K."/>
            <person name="Choi C."/>
            <person name="Clum A."/>
            <person name="Coughlan A.Y."/>
            <person name="Deshpande S."/>
            <person name="Douglass A.P."/>
            <person name="Hanson S.J."/>
            <person name="Klenk H.-P."/>
            <person name="Labutti K."/>
            <person name="Lapidus A."/>
            <person name="Lindquist E."/>
            <person name="Lipzen A."/>
            <person name="Meier-Kolthoff J.P."/>
            <person name="Ohm R.A."/>
            <person name="Otillar R.P."/>
            <person name="Pangilinan J."/>
            <person name="Peng Y."/>
            <person name="Rokas A."/>
            <person name="Rosa C.A."/>
            <person name="Scheuner C."/>
            <person name="Sibirny A.A."/>
            <person name="Slot J.C."/>
            <person name="Stielow J.B."/>
            <person name="Sun H."/>
            <person name="Kurtzman C.P."/>
            <person name="Blackwell M."/>
            <person name="Grigoriev I.V."/>
            <person name="Jeffries T.W."/>
        </authorList>
    </citation>
    <scope>NUCLEOTIDE SEQUENCE [LARGE SCALE GENOMIC DNA]</scope>
    <source>
        <strain evidence="3">NRRL Y-12698</strain>
    </source>
</reference>
<sequence>MSISSNYIFEVTSDPAAIKQSFINNSESFNLPNRNLASVTDYVNGELAINDSDICQRRSPTISIQGQVFYVVRDTSITLAEGDFTSDIVASCCTLTRDGYVKSPTFGLKNIPVSCYAFVYTKPDQRRKGVAAFMLNEVNRHMEREIPDGISVLYSDVGEYYSRFGFESRHVPLALLLVAAILQTPSVEGGKIITHMQGQFKDLFILDDRILVERLNSSLTEAPYKISVSLKPDSAIQELFASRSTWKYSKSKSINQALEDLIFGISVTDEATGQVLGFVTFSHYWNAKVMSVTRLFISPSAEKAGTAKTIFVQLVQNLAVLAEKLEFDTIKLWHSEIDETKHKAIWDWIDELPNSDINLANTSLSAINFHSGFKAKYDVEGPDVKWEMNGKWCWY</sequence>
<organism evidence="2 3">
    <name type="scientific">Babjeviella inositovora NRRL Y-12698</name>
    <dbReference type="NCBI Taxonomy" id="984486"/>
    <lineage>
        <taxon>Eukaryota</taxon>
        <taxon>Fungi</taxon>
        <taxon>Dikarya</taxon>
        <taxon>Ascomycota</taxon>
        <taxon>Saccharomycotina</taxon>
        <taxon>Pichiomycetes</taxon>
        <taxon>Serinales incertae sedis</taxon>
        <taxon>Babjeviella</taxon>
    </lineage>
</organism>
<dbReference type="OrthoDB" id="2020070at2759"/>
<dbReference type="AlphaFoldDB" id="A0A1E3QL26"/>
<evidence type="ECO:0000259" key="1">
    <source>
        <dbReference type="Pfam" id="PF22998"/>
    </source>
</evidence>
<dbReference type="Pfam" id="PF13527">
    <property type="entry name" value="Acetyltransf_9"/>
    <property type="match status" value="1"/>
</dbReference>
<accession>A0A1E3QL26</accession>
<dbReference type="PANTHER" id="PTHR34815:SF2">
    <property type="entry name" value="N-ACETYLTRANSFERASE DOMAIN-CONTAINING PROTEIN"/>
    <property type="match status" value="1"/>
</dbReference>
<dbReference type="PANTHER" id="PTHR34815">
    <property type="entry name" value="LYSINE ACETYLTRANSFERASE"/>
    <property type="match status" value="1"/>
</dbReference>
<evidence type="ECO:0000313" key="2">
    <source>
        <dbReference type="EMBL" id="ODQ78164.1"/>
    </source>
</evidence>
<dbReference type="InterPro" id="IPR016181">
    <property type="entry name" value="Acyl_CoA_acyltransferase"/>
</dbReference>
<dbReference type="Proteomes" id="UP000094336">
    <property type="component" value="Unassembled WGS sequence"/>
</dbReference>
<dbReference type="InterPro" id="IPR053013">
    <property type="entry name" value="LAT"/>
</dbReference>
<dbReference type="Pfam" id="PF22998">
    <property type="entry name" value="GNAT_LYC1-like"/>
    <property type="match status" value="1"/>
</dbReference>
<dbReference type="EMBL" id="KV454436">
    <property type="protein sequence ID" value="ODQ78164.1"/>
    <property type="molecule type" value="Genomic_DNA"/>
</dbReference>
<dbReference type="Gene3D" id="3.40.630.30">
    <property type="match status" value="1"/>
</dbReference>
<proteinExistence type="predicted"/>